<evidence type="ECO:0000256" key="2">
    <source>
        <dbReference type="ARBA" id="ARBA00009450"/>
    </source>
</evidence>
<keyword evidence="12" id="KW-0564">Palmitate</keyword>
<evidence type="ECO:0000313" key="18">
    <source>
        <dbReference type="EMBL" id="CAI4032252.1"/>
    </source>
</evidence>
<keyword evidence="11" id="KW-0472">Membrane</keyword>
<name>A0AA86T5W9_9BACT</name>
<evidence type="ECO:0000256" key="4">
    <source>
        <dbReference type="ARBA" id="ARBA00022452"/>
    </source>
</evidence>
<comment type="similarity">
    <text evidence="2">Belongs to the BexD/CtrA/VexA family.</text>
</comment>
<accession>A0AA86T5W9</accession>
<evidence type="ECO:0000256" key="7">
    <source>
        <dbReference type="ARBA" id="ARBA00022729"/>
    </source>
</evidence>
<sequence length="267" mass="29313">MNPPMGRPAERTIAWLLIMVLGTGTLSCRNPAQSTLSPSDMAPAGTPFPPLPKGDAYADESVVSADARIDPGDTVEVLIHRGAGEEKFSGTVRESGHITLSFVDIDVRGLTVSEAEARITEGVRPYMRNPKVQVSLKKRGVRVKRIFVFGEVRKPGMYPMSRNMTVLHALSAADNYTETALVDEIRVIRGDLNRPQIYTADLARLWTYGDMTRNLPLEENDVVFVPREHLGDGSETAKKLMPVIQAAVAPFYPLFAIPLFVPAAQIK</sequence>
<evidence type="ECO:0000256" key="1">
    <source>
        <dbReference type="ARBA" id="ARBA00004571"/>
    </source>
</evidence>
<evidence type="ECO:0000259" key="16">
    <source>
        <dbReference type="Pfam" id="PF02563"/>
    </source>
</evidence>
<dbReference type="Proteomes" id="UP001179121">
    <property type="component" value="Chromosome"/>
</dbReference>
<feature type="domain" description="Polysaccharide export protein N-terminal" evidence="16">
    <location>
        <begin position="64"/>
        <end position="136"/>
    </location>
</feature>
<dbReference type="GO" id="GO:0046930">
    <property type="term" value="C:pore complex"/>
    <property type="evidence" value="ECO:0007669"/>
    <property type="project" value="UniProtKB-KW"/>
</dbReference>
<reference evidence="18" key="1">
    <citation type="submission" date="2022-10" db="EMBL/GenBank/DDBJ databases">
        <authorList>
            <person name="Koch H."/>
        </authorList>
    </citation>
    <scope>NUCLEOTIDE SEQUENCE</scope>
    <source>
        <strain evidence="18">DNF</strain>
    </source>
</reference>
<keyword evidence="7" id="KW-0732">Signal</keyword>
<dbReference type="InterPro" id="IPR003715">
    <property type="entry name" value="Poly_export_N"/>
</dbReference>
<evidence type="ECO:0000256" key="3">
    <source>
        <dbReference type="ARBA" id="ARBA00022448"/>
    </source>
</evidence>
<evidence type="ECO:0008006" key="20">
    <source>
        <dbReference type="Google" id="ProtNLM"/>
    </source>
</evidence>
<keyword evidence="13" id="KW-0998">Cell outer membrane</keyword>
<evidence type="ECO:0000256" key="9">
    <source>
        <dbReference type="ARBA" id="ARBA00023065"/>
    </source>
</evidence>
<keyword evidence="9" id="KW-0406">Ion transport</keyword>
<dbReference type="InterPro" id="IPR054765">
    <property type="entry name" value="SLBB_dom"/>
</dbReference>
<dbReference type="GO" id="GO:0015288">
    <property type="term" value="F:porin activity"/>
    <property type="evidence" value="ECO:0007669"/>
    <property type="project" value="UniProtKB-KW"/>
</dbReference>
<dbReference type="GO" id="GO:0009279">
    <property type="term" value="C:cell outer membrane"/>
    <property type="evidence" value="ECO:0007669"/>
    <property type="project" value="UniProtKB-SubCell"/>
</dbReference>
<dbReference type="PANTHER" id="PTHR33619:SF3">
    <property type="entry name" value="POLYSACCHARIDE EXPORT PROTEIN GFCE-RELATED"/>
    <property type="match status" value="1"/>
</dbReference>
<evidence type="ECO:0000256" key="10">
    <source>
        <dbReference type="ARBA" id="ARBA00023114"/>
    </source>
</evidence>
<dbReference type="PANTHER" id="PTHR33619">
    <property type="entry name" value="POLYSACCHARIDE EXPORT PROTEIN GFCE-RELATED"/>
    <property type="match status" value="1"/>
</dbReference>
<keyword evidence="14" id="KW-0449">Lipoprotein</keyword>
<feature type="domain" description="SLBB" evidence="17">
    <location>
        <begin position="144"/>
        <end position="225"/>
    </location>
</feature>
<evidence type="ECO:0000256" key="13">
    <source>
        <dbReference type="ARBA" id="ARBA00023237"/>
    </source>
</evidence>
<dbReference type="AlphaFoldDB" id="A0AA86T5W9"/>
<keyword evidence="8" id="KW-0625">Polysaccharide transport</keyword>
<dbReference type="EMBL" id="OX365700">
    <property type="protein sequence ID" value="CAI4032252.1"/>
    <property type="molecule type" value="Genomic_DNA"/>
</dbReference>
<protein>
    <recommendedName>
        <fullName evidence="20">Soluble ligand binding domain-containing protein</fullName>
    </recommendedName>
</protein>
<gene>
    <name evidence="18" type="ORF">DNFV4_02681</name>
</gene>
<evidence type="ECO:0000256" key="14">
    <source>
        <dbReference type="ARBA" id="ARBA00023288"/>
    </source>
</evidence>
<keyword evidence="19" id="KW-1185">Reference proteome</keyword>
<dbReference type="Pfam" id="PF02563">
    <property type="entry name" value="Poly_export"/>
    <property type="match status" value="1"/>
</dbReference>
<evidence type="ECO:0000256" key="8">
    <source>
        <dbReference type="ARBA" id="ARBA00023047"/>
    </source>
</evidence>
<dbReference type="GO" id="GO:0006811">
    <property type="term" value="P:monoatomic ion transport"/>
    <property type="evidence" value="ECO:0007669"/>
    <property type="project" value="UniProtKB-KW"/>
</dbReference>
<keyword evidence="5" id="KW-0762">Sugar transport</keyword>
<dbReference type="Gene3D" id="3.10.560.10">
    <property type="entry name" value="Outer membrane lipoprotein wza domain like"/>
    <property type="match status" value="1"/>
</dbReference>
<evidence type="ECO:0000256" key="6">
    <source>
        <dbReference type="ARBA" id="ARBA00022692"/>
    </source>
</evidence>
<evidence type="ECO:0000313" key="19">
    <source>
        <dbReference type="Proteomes" id="UP001179121"/>
    </source>
</evidence>
<dbReference type="InterPro" id="IPR049712">
    <property type="entry name" value="Poly_export"/>
</dbReference>
<evidence type="ECO:0000256" key="5">
    <source>
        <dbReference type="ARBA" id="ARBA00022597"/>
    </source>
</evidence>
<dbReference type="Pfam" id="PF22461">
    <property type="entry name" value="SLBB_2"/>
    <property type="match status" value="1"/>
</dbReference>
<evidence type="ECO:0000256" key="11">
    <source>
        <dbReference type="ARBA" id="ARBA00023136"/>
    </source>
</evidence>
<keyword evidence="4" id="KW-1134">Transmembrane beta strand</keyword>
<evidence type="ECO:0000256" key="15">
    <source>
        <dbReference type="SAM" id="MobiDB-lite"/>
    </source>
</evidence>
<feature type="region of interest" description="Disordered" evidence="15">
    <location>
        <begin position="31"/>
        <end position="50"/>
    </location>
</feature>
<evidence type="ECO:0000256" key="12">
    <source>
        <dbReference type="ARBA" id="ARBA00023139"/>
    </source>
</evidence>
<dbReference type="RefSeq" id="WP_289268991.1">
    <property type="nucleotide sequence ID" value="NZ_OX365700.1"/>
</dbReference>
<keyword evidence="6" id="KW-0812">Transmembrane</keyword>
<organism evidence="18 19">
    <name type="scientific">Nitrospira tepida</name>
    <dbReference type="NCBI Taxonomy" id="2973512"/>
    <lineage>
        <taxon>Bacteria</taxon>
        <taxon>Pseudomonadati</taxon>
        <taxon>Nitrospirota</taxon>
        <taxon>Nitrospiria</taxon>
        <taxon>Nitrospirales</taxon>
        <taxon>Nitrospiraceae</taxon>
        <taxon>Nitrospira</taxon>
    </lineage>
</organism>
<dbReference type="GO" id="GO:0015159">
    <property type="term" value="F:polysaccharide transmembrane transporter activity"/>
    <property type="evidence" value="ECO:0007669"/>
    <property type="project" value="InterPro"/>
</dbReference>
<keyword evidence="3" id="KW-0813">Transport</keyword>
<evidence type="ECO:0000259" key="17">
    <source>
        <dbReference type="Pfam" id="PF22461"/>
    </source>
</evidence>
<comment type="subcellular location">
    <subcellularLocation>
        <location evidence="1">Cell outer membrane</location>
        <topology evidence="1">Multi-pass membrane protein</topology>
    </subcellularLocation>
</comment>
<dbReference type="KEGG" id="nti:DNFV4_02681"/>
<keyword evidence="10" id="KW-0626">Porin</keyword>
<dbReference type="PROSITE" id="PS51257">
    <property type="entry name" value="PROKAR_LIPOPROTEIN"/>
    <property type="match status" value="1"/>
</dbReference>
<proteinExistence type="inferred from homology"/>